<keyword evidence="3 6" id="KW-0677">Repeat</keyword>
<dbReference type="Gene3D" id="1.10.8.60">
    <property type="match status" value="1"/>
</dbReference>
<evidence type="ECO:0000256" key="1">
    <source>
        <dbReference type="ARBA" id="ARBA00004229"/>
    </source>
</evidence>
<evidence type="ECO:0000256" key="6">
    <source>
        <dbReference type="PROSITE-ProRule" id="PRU01251"/>
    </source>
</evidence>
<dbReference type="Pfam" id="PF02861">
    <property type="entry name" value="Clp_N"/>
    <property type="match status" value="1"/>
</dbReference>
<evidence type="ECO:0000259" key="7">
    <source>
        <dbReference type="PROSITE" id="PS51903"/>
    </source>
</evidence>
<evidence type="ECO:0000313" key="9">
    <source>
        <dbReference type="Proteomes" id="UP001472677"/>
    </source>
</evidence>
<dbReference type="Proteomes" id="UP001472677">
    <property type="component" value="Unassembled WGS sequence"/>
</dbReference>
<reference evidence="8 9" key="1">
    <citation type="journal article" date="2024" name="G3 (Bethesda)">
        <title>Genome assembly of Hibiscus sabdariffa L. provides insights into metabolisms of medicinal natural products.</title>
        <authorList>
            <person name="Kim T."/>
        </authorList>
    </citation>
    <scope>NUCLEOTIDE SEQUENCE [LARGE SCALE GENOMIC DNA]</scope>
    <source>
        <strain evidence="8">TK-2024</strain>
        <tissue evidence="8">Old leaves</tissue>
    </source>
</reference>
<dbReference type="Pfam" id="PF17871">
    <property type="entry name" value="AAA_lid_9"/>
    <property type="match status" value="1"/>
</dbReference>
<sequence length="675" mass="75608">MVRFCQDPIKRSGTRCVDEGAKFKGFTEEALEAIMLARDESRRLGLDYIGIEQILLGLIGQGTRIAAQLGIKLKDARQQVEMISPRDNRCYALGLPFTSTATSALLHSFEEAWKRGHDHVGPQHLLLVLLRQRLLRRVINDLGADSSNIYTQVVHMVGGDDELSIVNQGSTGNGKMPTLGANLTKLVGERVGATTLDEYKEHIEKAPTLAMPSLRVEAPELSVDEIILILKRVQKHYEIHHKLRYSDEALISAAELSYQYISDRFLPGKAIELIDEAGACVCARHAQFLEEIKPWDVIFTNEEEYEKSWEFCDREDKLCFQTSIFHEVNKAEKVVTEADIQDIISSWTGIPVEKVITDESDRLVKIEETLHKRVIGQDEAVRAVSRTCACACLRMPKRPIASFFFYGPHGVGKSELAKALAANYFGSEEAIIRIDLTEFDPPGAVSRLIGSHPGYSKGGQLTEVVWRRPYSVVIFDGIYSSPDILNMILEIVKSGWFVDGKVRIVDFSNTIVIVTCTSVTEVEEGLLKMGFDLDQDCPYSKIKSLVIEYMERRFAPIMNIFDDVIVFRQLTKLEVKEIAGVMLKGVSHRLKAKGIQLHVTERFRERVVDKGYKESVRHKIYGTAGAWPLCRAIRHLEDIVTEKMVAGEIKEDDSVTADADSGSNSVILSSTTASL</sequence>
<dbReference type="PANTHER" id="PTHR11638:SF155">
    <property type="entry name" value="CHAPERONE PROTEIN CLPC1, CHLOROPLASTIC-LIKE"/>
    <property type="match status" value="1"/>
</dbReference>
<feature type="domain" description="Clp R" evidence="7">
    <location>
        <begin position="23"/>
        <end position="159"/>
    </location>
</feature>
<protein>
    <recommendedName>
        <fullName evidence="7">Clp R domain-containing protein</fullName>
    </recommendedName>
</protein>
<dbReference type="SMART" id="SM01086">
    <property type="entry name" value="ClpB_D2-small"/>
    <property type="match status" value="1"/>
</dbReference>
<dbReference type="PANTHER" id="PTHR11638">
    <property type="entry name" value="ATP-DEPENDENT CLP PROTEASE"/>
    <property type="match status" value="1"/>
</dbReference>
<proteinExistence type="predicted"/>
<evidence type="ECO:0000256" key="5">
    <source>
        <dbReference type="ARBA" id="ARBA00022840"/>
    </source>
</evidence>
<dbReference type="InterPro" id="IPR019489">
    <property type="entry name" value="Clp_ATPase_C"/>
</dbReference>
<organism evidence="8 9">
    <name type="scientific">Hibiscus sabdariffa</name>
    <name type="common">roselle</name>
    <dbReference type="NCBI Taxonomy" id="183260"/>
    <lineage>
        <taxon>Eukaryota</taxon>
        <taxon>Viridiplantae</taxon>
        <taxon>Streptophyta</taxon>
        <taxon>Embryophyta</taxon>
        <taxon>Tracheophyta</taxon>
        <taxon>Spermatophyta</taxon>
        <taxon>Magnoliopsida</taxon>
        <taxon>eudicotyledons</taxon>
        <taxon>Gunneridae</taxon>
        <taxon>Pentapetalae</taxon>
        <taxon>rosids</taxon>
        <taxon>malvids</taxon>
        <taxon>Malvales</taxon>
        <taxon>Malvaceae</taxon>
        <taxon>Malvoideae</taxon>
        <taxon>Hibiscus</taxon>
    </lineage>
</organism>
<evidence type="ECO:0000256" key="2">
    <source>
        <dbReference type="ARBA" id="ARBA00022528"/>
    </source>
</evidence>
<dbReference type="Gene3D" id="1.10.1780.10">
    <property type="entry name" value="Clp, N-terminal domain"/>
    <property type="match status" value="1"/>
</dbReference>
<comment type="caution">
    <text evidence="8">The sequence shown here is derived from an EMBL/GenBank/DDBJ whole genome shotgun (WGS) entry which is preliminary data.</text>
</comment>
<keyword evidence="2" id="KW-0150">Chloroplast</keyword>
<accession>A0ABR2DAH9</accession>
<dbReference type="SUPFAM" id="SSF52540">
    <property type="entry name" value="P-loop containing nucleoside triphosphate hydrolases"/>
    <property type="match status" value="2"/>
</dbReference>
<gene>
    <name evidence="8" type="ORF">V6N12_047308</name>
</gene>
<dbReference type="Gene3D" id="3.40.50.300">
    <property type="entry name" value="P-loop containing nucleotide triphosphate hydrolases"/>
    <property type="match status" value="2"/>
</dbReference>
<dbReference type="InterPro" id="IPR036628">
    <property type="entry name" value="Clp_N_dom_sf"/>
</dbReference>
<keyword evidence="4" id="KW-0547">Nucleotide-binding</keyword>
<evidence type="ECO:0000256" key="4">
    <source>
        <dbReference type="ARBA" id="ARBA00022741"/>
    </source>
</evidence>
<keyword evidence="2" id="KW-0934">Plastid</keyword>
<dbReference type="Pfam" id="PF10431">
    <property type="entry name" value="ClpB_D2-small"/>
    <property type="match status" value="1"/>
</dbReference>
<dbReference type="Pfam" id="PF07724">
    <property type="entry name" value="AAA_2"/>
    <property type="match status" value="1"/>
</dbReference>
<evidence type="ECO:0000256" key="3">
    <source>
        <dbReference type="ARBA" id="ARBA00022737"/>
    </source>
</evidence>
<evidence type="ECO:0000313" key="8">
    <source>
        <dbReference type="EMBL" id="KAK8533906.1"/>
    </source>
</evidence>
<dbReference type="SMART" id="SM00382">
    <property type="entry name" value="AAA"/>
    <property type="match status" value="1"/>
</dbReference>
<keyword evidence="9" id="KW-1185">Reference proteome</keyword>
<dbReference type="SUPFAM" id="SSF81923">
    <property type="entry name" value="Double Clp-N motif"/>
    <property type="match status" value="2"/>
</dbReference>
<dbReference type="PROSITE" id="PS51903">
    <property type="entry name" value="CLP_R"/>
    <property type="match status" value="1"/>
</dbReference>
<dbReference type="InterPro" id="IPR050130">
    <property type="entry name" value="ClpA_ClpB"/>
</dbReference>
<keyword evidence="5" id="KW-0067">ATP-binding</keyword>
<dbReference type="InterPro" id="IPR003593">
    <property type="entry name" value="AAA+_ATPase"/>
</dbReference>
<dbReference type="InterPro" id="IPR004176">
    <property type="entry name" value="Clp_R_N"/>
</dbReference>
<dbReference type="InterPro" id="IPR003959">
    <property type="entry name" value="ATPase_AAA_core"/>
</dbReference>
<dbReference type="InterPro" id="IPR041546">
    <property type="entry name" value="ClpA/ClpB_AAA_lid"/>
</dbReference>
<dbReference type="CDD" id="cd19499">
    <property type="entry name" value="RecA-like_ClpB_Hsp104-like"/>
    <property type="match status" value="1"/>
</dbReference>
<dbReference type="PRINTS" id="PR00300">
    <property type="entry name" value="CLPPROTEASEA"/>
</dbReference>
<comment type="subcellular location">
    <subcellularLocation>
        <location evidence="1">Plastid</location>
        <location evidence="1">Chloroplast</location>
    </subcellularLocation>
</comment>
<dbReference type="InterPro" id="IPR027417">
    <property type="entry name" value="P-loop_NTPase"/>
</dbReference>
<dbReference type="InterPro" id="IPR001270">
    <property type="entry name" value="ClpA/B"/>
</dbReference>
<name>A0ABR2DAH9_9ROSI</name>
<dbReference type="EMBL" id="JBBPBM010000032">
    <property type="protein sequence ID" value="KAK8533906.1"/>
    <property type="molecule type" value="Genomic_DNA"/>
</dbReference>